<dbReference type="Gene3D" id="1.25.40.10">
    <property type="entry name" value="Tetratricopeptide repeat domain"/>
    <property type="match status" value="1"/>
</dbReference>
<dbReference type="GO" id="GO:0004674">
    <property type="term" value="F:protein serine/threonine kinase activity"/>
    <property type="evidence" value="ECO:0007669"/>
    <property type="project" value="TreeGrafter"/>
</dbReference>
<evidence type="ECO:0000259" key="7">
    <source>
        <dbReference type="PROSITE" id="PS50011"/>
    </source>
</evidence>
<feature type="domain" description="Protein kinase" evidence="7">
    <location>
        <begin position="33"/>
        <end position="295"/>
    </location>
</feature>
<dbReference type="InterPro" id="IPR008271">
    <property type="entry name" value="Ser/Thr_kinase_AS"/>
</dbReference>
<dbReference type="CDD" id="cd14014">
    <property type="entry name" value="STKc_PknB_like"/>
    <property type="match status" value="1"/>
</dbReference>
<organism evidence="8 9">
    <name type="scientific">Eiseniibacteriota bacterium</name>
    <dbReference type="NCBI Taxonomy" id="2212470"/>
    <lineage>
        <taxon>Bacteria</taxon>
        <taxon>Candidatus Eiseniibacteriota</taxon>
    </lineage>
</organism>
<dbReference type="PROSITE" id="PS00108">
    <property type="entry name" value="PROTEIN_KINASE_ST"/>
    <property type="match status" value="1"/>
</dbReference>
<evidence type="ECO:0000256" key="5">
    <source>
        <dbReference type="SAM" id="MobiDB-lite"/>
    </source>
</evidence>
<proteinExistence type="predicted"/>
<sequence>MQELTRDSLGGEEWLGTLRDVLTPVPLGRLGRYEILREVGRGGQGVVYESVDPEVGDRVALKRLLGGRNASDAELGRLAREAHAISSLDHPFVVRSRGVERLDGHVVFVMDWIDGLPFLTWCRPRGETARSWEEQLSVFLDLADALAHAHRRGVIHRDLKPANILVDEHSHPHLLDFGLARGSLDDSSLSRTSQFLGTPAFASPEQMKPGTGVDLRTDVYSLGVIFYLALTGEMPYPVAGGFLATANAIQTSLPPRLRTRVREIPTDLEAVVLRMLEKDPERRYRSMDEVRDELLRVQRGEPVEARTRTALGDFWTTVRRHRLAVATFTSVFVLVTSFAIAMTVLYGRAEKASEKARQVEEFLGTVLSAPEATTSDHRLTVRELLDRAAVRLDAEDGMAPDVRARIHERLAQSYASFWIWEETGRHAGASLALYESLRGDHEHEIAQVLCALGLAQTFSGDDAAIGNLERSIFLEESFSDDSAESRARRATAHALLGFALWRASEPPRLGEAEAEYSRAFELYEEVATPTLMEAGAYYAYAALAGELGADDEAEARYRKALTVYAKAAPDAPRASLRCREDFARTLAVVGKHEEAWAQLDSAWANSEPTERRVERLERIAEVQAGQNAMEAAEESRRRARRLAERLDPGN</sequence>
<evidence type="ECO:0000256" key="2">
    <source>
        <dbReference type="ARBA" id="ARBA00022741"/>
    </source>
</evidence>
<gene>
    <name evidence="8" type="ORF">KDA27_04245</name>
</gene>
<evidence type="ECO:0000313" key="9">
    <source>
        <dbReference type="Proteomes" id="UP000739538"/>
    </source>
</evidence>
<feature type="compositionally biased region" description="Basic and acidic residues" evidence="5">
    <location>
        <begin position="633"/>
        <end position="650"/>
    </location>
</feature>
<dbReference type="PROSITE" id="PS50011">
    <property type="entry name" value="PROTEIN_KINASE_DOM"/>
    <property type="match status" value="1"/>
</dbReference>
<reference evidence="8" key="2">
    <citation type="journal article" date="2021" name="Microbiome">
        <title>Successional dynamics and alternative stable states in a saline activated sludge microbial community over 9 years.</title>
        <authorList>
            <person name="Wang Y."/>
            <person name="Ye J."/>
            <person name="Ju F."/>
            <person name="Liu L."/>
            <person name="Boyd J.A."/>
            <person name="Deng Y."/>
            <person name="Parks D.H."/>
            <person name="Jiang X."/>
            <person name="Yin X."/>
            <person name="Woodcroft B.J."/>
            <person name="Tyson G.W."/>
            <person name="Hugenholtz P."/>
            <person name="Polz M.F."/>
            <person name="Zhang T."/>
        </authorList>
    </citation>
    <scope>NUCLEOTIDE SEQUENCE</scope>
    <source>
        <strain evidence="8">HKST-UBA02</strain>
    </source>
</reference>
<dbReference type="InterPro" id="IPR011990">
    <property type="entry name" value="TPR-like_helical_dom_sf"/>
</dbReference>
<name>A0A956N9Q6_UNCEI</name>
<dbReference type="InterPro" id="IPR000719">
    <property type="entry name" value="Prot_kinase_dom"/>
</dbReference>
<comment type="caution">
    <text evidence="8">The sequence shown here is derived from an EMBL/GenBank/DDBJ whole genome shotgun (WGS) entry which is preliminary data.</text>
</comment>
<dbReference type="EMBL" id="JAGQHS010000013">
    <property type="protein sequence ID" value="MCA9754991.1"/>
    <property type="molecule type" value="Genomic_DNA"/>
</dbReference>
<dbReference type="GO" id="GO:0005524">
    <property type="term" value="F:ATP binding"/>
    <property type="evidence" value="ECO:0007669"/>
    <property type="project" value="UniProtKB-KW"/>
</dbReference>
<evidence type="ECO:0000256" key="3">
    <source>
        <dbReference type="ARBA" id="ARBA00022777"/>
    </source>
</evidence>
<keyword evidence="6" id="KW-1133">Transmembrane helix</keyword>
<dbReference type="SUPFAM" id="SSF56112">
    <property type="entry name" value="Protein kinase-like (PK-like)"/>
    <property type="match status" value="1"/>
</dbReference>
<feature type="transmembrane region" description="Helical" evidence="6">
    <location>
        <begin position="323"/>
        <end position="347"/>
    </location>
</feature>
<evidence type="ECO:0000256" key="6">
    <source>
        <dbReference type="SAM" id="Phobius"/>
    </source>
</evidence>
<dbReference type="PANTHER" id="PTHR43289">
    <property type="entry name" value="MITOGEN-ACTIVATED PROTEIN KINASE KINASE KINASE 20-RELATED"/>
    <property type="match status" value="1"/>
</dbReference>
<keyword evidence="4" id="KW-0067">ATP-binding</keyword>
<keyword evidence="1" id="KW-0808">Transferase</keyword>
<keyword evidence="2" id="KW-0547">Nucleotide-binding</keyword>
<evidence type="ECO:0000256" key="1">
    <source>
        <dbReference type="ARBA" id="ARBA00022679"/>
    </source>
</evidence>
<keyword evidence="6" id="KW-0472">Membrane</keyword>
<protein>
    <submittedName>
        <fullName evidence="8">Protein kinase</fullName>
    </submittedName>
</protein>
<feature type="region of interest" description="Disordered" evidence="5">
    <location>
        <begin position="626"/>
        <end position="650"/>
    </location>
</feature>
<dbReference type="SMART" id="SM00220">
    <property type="entry name" value="S_TKc"/>
    <property type="match status" value="1"/>
</dbReference>
<dbReference type="SUPFAM" id="SSF48452">
    <property type="entry name" value="TPR-like"/>
    <property type="match status" value="1"/>
</dbReference>
<dbReference type="InterPro" id="IPR011009">
    <property type="entry name" value="Kinase-like_dom_sf"/>
</dbReference>
<dbReference type="AlphaFoldDB" id="A0A956N9Q6"/>
<reference evidence="8" key="1">
    <citation type="submission" date="2020-04" db="EMBL/GenBank/DDBJ databases">
        <authorList>
            <person name="Zhang T."/>
        </authorList>
    </citation>
    <scope>NUCLEOTIDE SEQUENCE</scope>
    <source>
        <strain evidence="8">HKST-UBA02</strain>
    </source>
</reference>
<evidence type="ECO:0000313" key="8">
    <source>
        <dbReference type="EMBL" id="MCA9754991.1"/>
    </source>
</evidence>
<dbReference type="PANTHER" id="PTHR43289:SF6">
    <property type="entry name" value="SERINE_THREONINE-PROTEIN KINASE NEKL-3"/>
    <property type="match status" value="1"/>
</dbReference>
<dbReference type="Gene3D" id="3.30.200.20">
    <property type="entry name" value="Phosphorylase Kinase, domain 1"/>
    <property type="match status" value="1"/>
</dbReference>
<keyword evidence="6" id="KW-0812">Transmembrane</keyword>
<accession>A0A956N9Q6</accession>
<dbReference type="Gene3D" id="1.10.510.10">
    <property type="entry name" value="Transferase(Phosphotransferase) domain 1"/>
    <property type="match status" value="1"/>
</dbReference>
<dbReference type="Proteomes" id="UP000739538">
    <property type="component" value="Unassembled WGS sequence"/>
</dbReference>
<keyword evidence="3 8" id="KW-0418">Kinase</keyword>
<dbReference type="Pfam" id="PF00069">
    <property type="entry name" value="Pkinase"/>
    <property type="match status" value="1"/>
</dbReference>
<evidence type="ECO:0000256" key="4">
    <source>
        <dbReference type="ARBA" id="ARBA00022840"/>
    </source>
</evidence>